<feature type="compositionally biased region" description="Acidic residues" evidence="8">
    <location>
        <begin position="111"/>
        <end position="120"/>
    </location>
</feature>
<feature type="compositionally biased region" description="Basic and acidic residues" evidence="8">
    <location>
        <begin position="564"/>
        <end position="579"/>
    </location>
</feature>
<dbReference type="InterPro" id="IPR012677">
    <property type="entry name" value="Nucleotide-bd_a/b_plait_sf"/>
</dbReference>
<dbReference type="PROSITE" id="PS50102">
    <property type="entry name" value="RRM"/>
    <property type="match status" value="1"/>
</dbReference>
<dbReference type="InterPro" id="IPR035979">
    <property type="entry name" value="RBD_domain_sf"/>
</dbReference>
<dbReference type="STRING" id="98765.A0A2R6NDL6"/>
<comment type="caution">
    <text evidence="10">The sequence shown here is derived from an EMBL/GenBank/DDBJ whole genome shotgun (WGS) entry which is preliminary data.</text>
</comment>
<evidence type="ECO:0000256" key="4">
    <source>
        <dbReference type="ARBA" id="ARBA00015520"/>
    </source>
</evidence>
<evidence type="ECO:0000256" key="5">
    <source>
        <dbReference type="ARBA" id="ARBA00022884"/>
    </source>
</evidence>
<feature type="compositionally biased region" description="Polar residues" evidence="8">
    <location>
        <begin position="145"/>
        <end position="158"/>
    </location>
</feature>
<comment type="similarity">
    <text evidence="3">Belongs to the RRM RBM34 family.</text>
</comment>
<keyword evidence="6" id="KW-0539">Nucleus</keyword>
<name>A0A2R6NDL6_9APHY</name>
<dbReference type="SMART" id="SM00360">
    <property type="entry name" value="RRM"/>
    <property type="match status" value="1"/>
</dbReference>
<comment type="function">
    <text evidence="1">Involved in pre-25S rRNA processing.</text>
</comment>
<keyword evidence="11" id="KW-1185">Reference proteome</keyword>
<feature type="compositionally biased region" description="Polar residues" evidence="8">
    <location>
        <begin position="491"/>
        <end position="503"/>
    </location>
</feature>
<evidence type="ECO:0000256" key="2">
    <source>
        <dbReference type="ARBA" id="ARBA00004604"/>
    </source>
</evidence>
<evidence type="ECO:0000256" key="7">
    <source>
        <dbReference type="PROSITE-ProRule" id="PRU00176"/>
    </source>
</evidence>
<sequence length="614" mass="67435">MSLSSFLLGANVGKSKDKGKAIDNVLDDLFRTTAVPPTAKPAITTSKNLSEPSEKKRKLPEEPAPSKSKKKAKSNVQGDASKVAVTIAMSEKASGSVPTPKKSKQPVQDPESNDDGFEEETPVHAESEEGESDEEGDPTKLVHESLTNGGKTRSSTSKAKYVPADETPERRDARTIFVGNVLVDVVKNRPLQKQFKRHILSFVPSAKIESIRFRSVAFQKPTTELPPIDGSLKDAKPNPKEIKDGRQHDRERAASWRASKSNEDEEKAADAGKSFLTPGEKKRVAFIKQEIHSGVDSVNAYVVFAHAPVVDQNRPKNLPPPNPTMDPYEAARTVVKEADGSVFMGRTIRVDSAVKGKEKGAADAEMAGDPKATVFVGNLDFASKEEDLRAFFEALMVQEKGAPGEGDEEDEEEGEEGKEKEVKRKSKAWVRRVRIIRDKDTLLGKGFGYVQFTNRECVDEILALEQDRLKFAKRKLRVQRCKTLPGGTKANIKSTGPKPTNVQGGKFDRAPTRRPPGVTPITVPKGDPTLGTKIASLSKDERKQVKATDADRVARRLAKKKAKALAEKGVKAREGDRDRIRKRFTDKKGGASTTEKSKKRVRSNKALSKMNTKK</sequence>
<feature type="compositionally biased region" description="Basic and acidic residues" evidence="8">
    <location>
        <begin position="231"/>
        <end position="254"/>
    </location>
</feature>
<organism evidence="10 11">
    <name type="scientific">Hermanssonia centrifuga</name>
    <dbReference type="NCBI Taxonomy" id="98765"/>
    <lineage>
        <taxon>Eukaryota</taxon>
        <taxon>Fungi</taxon>
        <taxon>Dikarya</taxon>
        <taxon>Basidiomycota</taxon>
        <taxon>Agaricomycotina</taxon>
        <taxon>Agaricomycetes</taxon>
        <taxon>Polyporales</taxon>
        <taxon>Meruliaceae</taxon>
        <taxon>Hermanssonia</taxon>
    </lineage>
</organism>
<proteinExistence type="inferred from homology"/>
<evidence type="ECO:0000256" key="6">
    <source>
        <dbReference type="ARBA" id="ARBA00023242"/>
    </source>
</evidence>
<evidence type="ECO:0000256" key="3">
    <source>
        <dbReference type="ARBA" id="ARBA00007077"/>
    </source>
</evidence>
<dbReference type="OrthoDB" id="442677at2759"/>
<accession>A0A2R6NDL6</accession>
<dbReference type="PANTHER" id="PTHR23236">
    <property type="entry name" value="EUKARYOTIC TRANSLATION INITIATION FACTOR 4B/4H"/>
    <property type="match status" value="1"/>
</dbReference>
<feature type="region of interest" description="Disordered" evidence="8">
    <location>
        <begin position="31"/>
        <end position="171"/>
    </location>
</feature>
<feature type="region of interest" description="Disordered" evidence="8">
    <location>
        <begin position="222"/>
        <end position="273"/>
    </location>
</feature>
<comment type="subcellular location">
    <subcellularLocation>
        <location evidence="2">Nucleus</location>
        <location evidence="2">Nucleolus</location>
    </subcellularLocation>
</comment>
<dbReference type="Gene3D" id="3.30.70.330">
    <property type="match status" value="1"/>
</dbReference>
<feature type="region of interest" description="Disordered" evidence="8">
    <location>
        <begin position="564"/>
        <end position="614"/>
    </location>
</feature>
<dbReference type="InterPro" id="IPR000504">
    <property type="entry name" value="RRM_dom"/>
</dbReference>
<dbReference type="AlphaFoldDB" id="A0A2R6NDL6"/>
<feature type="region of interest" description="Disordered" evidence="8">
    <location>
        <begin position="400"/>
        <end position="423"/>
    </location>
</feature>
<dbReference type="SUPFAM" id="SSF54928">
    <property type="entry name" value="RNA-binding domain, RBD"/>
    <property type="match status" value="1"/>
</dbReference>
<feature type="region of interest" description="Disordered" evidence="8">
    <location>
        <begin position="487"/>
        <end position="533"/>
    </location>
</feature>
<dbReference type="EMBL" id="MLYV02001350">
    <property type="protein sequence ID" value="PSR70457.1"/>
    <property type="molecule type" value="Genomic_DNA"/>
</dbReference>
<protein>
    <recommendedName>
        <fullName evidence="4">Nucleolar protein 12</fullName>
    </recommendedName>
</protein>
<evidence type="ECO:0000313" key="10">
    <source>
        <dbReference type="EMBL" id="PSR70457.1"/>
    </source>
</evidence>
<keyword evidence="5 7" id="KW-0694">RNA-binding</keyword>
<dbReference type="GO" id="GO:0005730">
    <property type="term" value="C:nucleolus"/>
    <property type="evidence" value="ECO:0007669"/>
    <property type="project" value="UniProtKB-SubCell"/>
</dbReference>
<dbReference type="GO" id="GO:0019843">
    <property type="term" value="F:rRNA binding"/>
    <property type="evidence" value="ECO:0007669"/>
    <property type="project" value="TreeGrafter"/>
</dbReference>
<dbReference type="Proteomes" id="UP000186601">
    <property type="component" value="Unassembled WGS sequence"/>
</dbReference>
<feature type="compositionally biased region" description="Acidic residues" evidence="8">
    <location>
        <begin position="405"/>
        <end position="416"/>
    </location>
</feature>
<feature type="domain" description="RRM" evidence="9">
    <location>
        <begin position="372"/>
        <end position="483"/>
    </location>
</feature>
<dbReference type="GO" id="GO:0000463">
    <property type="term" value="P:maturation of LSU-rRNA from tricistronic rRNA transcript (SSU-rRNA, 5.8S rRNA, LSU-rRNA)"/>
    <property type="evidence" value="ECO:0007669"/>
    <property type="project" value="TreeGrafter"/>
</dbReference>
<feature type="compositionally biased region" description="Polar residues" evidence="8">
    <location>
        <begin position="605"/>
        <end position="614"/>
    </location>
</feature>
<gene>
    <name evidence="10" type="ORF">PHLCEN_2v13608</name>
</gene>
<evidence type="ECO:0000313" key="11">
    <source>
        <dbReference type="Proteomes" id="UP000186601"/>
    </source>
</evidence>
<evidence type="ECO:0000256" key="1">
    <source>
        <dbReference type="ARBA" id="ARBA00002475"/>
    </source>
</evidence>
<evidence type="ECO:0000259" key="9">
    <source>
        <dbReference type="PROSITE" id="PS50102"/>
    </source>
</evidence>
<evidence type="ECO:0000256" key="8">
    <source>
        <dbReference type="SAM" id="MobiDB-lite"/>
    </source>
</evidence>
<dbReference type="PANTHER" id="PTHR23236:SF25">
    <property type="entry name" value="RNA-BINDING PROTEIN 34"/>
    <property type="match status" value="1"/>
</dbReference>
<reference evidence="10 11" key="1">
    <citation type="submission" date="2018-02" db="EMBL/GenBank/DDBJ databases">
        <title>Genome sequence of the basidiomycete white-rot fungus Phlebia centrifuga.</title>
        <authorList>
            <person name="Granchi Z."/>
            <person name="Peng M."/>
            <person name="de Vries R.P."/>
            <person name="Hilden K."/>
            <person name="Makela M.R."/>
            <person name="Grigoriev I."/>
            <person name="Riley R."/>
        </authorList>
    </citation>
    <scope>NUCLEOTIDE SEQUENCE [LARGE SCALE GENOMIC DNA]</scope>
    <source>
        <strain evidence="10 11">FBCC195</strain>
    </source>
</reference>